<evidence type="ECO:0000313" key="3">
    <source>
        <dbReference type="Proteomes" id="UP000221961"/>
    </source>
</evidence>
<evidence type="ECO:0000313" key="2">
    <source>
        <dbReference type="EMBL" id="ATL67236.1"/>
    </source>
</evidence>
<name>A0A291RI40_9NOCA</name>
<dbReference type="GeneID" id="88358620"/>
<dbReference type="RefSeq" id="WP_098694382.1">
    <property type="nucleotide sequence ID" value="NZ_CP023778.1"/>
</dbReference>
<feature type="region of interest" description="Disordered" evidence="1">
    <location>
        <begin position="51"/>
        <end position="71"/>
    </location>
</feature>
<proteinExistence type="predicted"/>
<reference evidence="2 3" key="1">
    <citation type="submission" date="2017-10" db="EMBL/GenBank/DDBJ databases">
        <title>Comparative genomics between pathogenic Norcardia.</title>
        <authorList>
            <person name="Zeng L."/>
        </authorList>
    </citation>
    <scope>NUCLEOTIDE SEQUENCE [LARGE SCALE GENOMIC DNA]</scope>
    <source>
        <strain evidence="2 3">NC_YFY_NT001</strain>
    </source>
</reference>
<evidence type="ECO:0000256" key="1">
    <source>
        <dbReference type="SAM" id="MobiDB-lite"/>
    </source>
</evidence>
<dbReference type="Proteomes" id="UP000221961">
    <property type="component" value="Chromosome"/>
</dbReference>
<dbReference type="AlphaFoldDB" id="A0A291RI40"/>
<evidence type="ECO:0008006" key="4">
    <source>
        <dbReference type="Google" id="ProtNLM"/>
    </source>
</evidence>
<accession>A0A291RI40</accession>
<organism evidence="2 3">
    <name type="scientific">Nocardia terpenica</name>
    <dbReference type="NCBI Taxonomy" id="455432"/>
    <lineage>
        <taxon>Bacteria</taxon>
        <taxon>Bacillati</taxon>
        <taxon>Actinomycetota</taxon>
        <taxon>Actinomycetes</taxon>
        <taxon>Mycobacteriales</taxon>
        <taxon>Nocardiaceae</taxon>
        <taxon>Nocardia</taxon>
    </lineage>
</organism>
<protein>
    <recommendedName>
        <fullName evidence="4">DUF4254 domain-containing protein</fullName>
    </recommendedName>
</protein>
<gene>
    <name evidence="2" type="ORF">CRH09_14560</name>
</gene>
<sequence length="129" mass="14260">MLLALFGHQTDDVICGHAQDLVDLHRKRREQPERAAEFDCGRAESVAAINRRATGSSPRPHPAVDTHSETLGSLIDRTAAATERAIRLLATTGPSTVRMHEAWTRLAELEIAYGDLVAKLTDDRRLPRV</sequence>
<dbReference type="EMBL" id="CP023778">
    <property type="protein sequence ID" value="ATL67236.1"/>
    <property type="molecule type" value="Genomic_DNA"/>
</dbReference>
<dbReference type="KEGG" id="ntp:CRH09_14560"/>